<proteinExistence type="predicted"/>
<evidence type="ECO:0000313" key="3">
    <source>
        <dbReference type="EMBL" id="SEN30938.1"/>
    </source>
</evidence>
<evidence type="ECO:0000313" key="4">
    <source>
        <dbReference type="Proteomes" id="UP000199695"/>
    </source>
</evidence>
<protein>
    <recommendedName>
        <fullName evidence="2">RNA-binding S4 domain-containing protein</fullName>
    </recommendedName>
</protein>
<reference evidence="3 4" key="1">
    <citation type="submission" date="2016-10" db="EMBL/GenBank/DDBJ databases">
        <authorList>
            <person name="de Groot N.N."/>
        </authorList>
    </citation>
    <scope>NUCLEOTIDE SEQUENCE [LARGE SCALE GENOMIC DNA]</scope>
    <source>
        <strain evidence="3 4">DSM 46701</strain>
    </source>
</reference>
<dbReference type="GO" id="GO:0003723">
    <property type="term" value="F:RNA binding"/>
    <property type="evidence" value="ECO:0007669"/>
    <property type="project" value="UniProtKB-KW"/>
</dbReference>
<dbReference type="Pfam" id="PF01479">
    <property type="entry name" value="S4"/>
    <property type="match status" value="1"/>
</dbReference>
<dbReference type="PROSITE" id="PS50889">
    <property type="entry name" value="S4"/>
    <property type="match status" value="1"/>
</dbReference>
<keyword evidence="1" id="KW-0694">RNA-binding</keyword>
<keyword evidence="4" id="KW-1185">Reference proteome</keyword>
<dbReference type="SMART" id="SM00363">
    <property type="entry name" value="S4"/>
    <property type="match status" value="1"/>
</dbReference>
<dbReference type="AlphaFoldDB" id="A0A1H8FIN9"/>
<dbReference type="InterPro" id="IPR002942">
    <property type="entry name" value="S4_RNA-bd"/>
</dbReference>
<dbReference type="InterPro" id="IPR036986">
    <property type="entry name" value="S4_RNA-bd_sf"/>
</dbReference>
<dbReference type="RefSeq" id="WP_089968820.1">
    <property type="nucleotide sequence ID" value="NZ_FOCQ01000008.1"/>
</dbReference>
<accession>A0A1H8FIN9</accession>
<dbReference type="EMBL" id="FOCQ01000008">
    <property type="protein sequence ID" value="SEN30938.1"/>
    <property type="molecule type" value="Genomic_DNA"/>
</dbReference>
<dbReference type="OrthoDB" id="9810886at2"/>
<evidence type="ECO:0000259" key="2">
    <source>
        <dbReference type="SMART" id="SM00363"/>
    </source>
</evidence>
<dbReference type="Proteomes" id="UP000199695">
    <property type="component" value="Unassembled WGS sequence"/>
</dbReference>
<feature type="domain" description="RNA-binding S4" evidence="2">
    <location>
        <begin position="116"/>
        <end position="171"/>
    </location>
</feature>
<organism evidence="3 4">
    <name type="scientific">Lihuaxuella thermophila</name>
    <dbReference type="NCBI Taxonomy" id="1173111"/>
    <lineage>
        <taxon>Bacteria</taxon>
        <taxon>Bacillati</taxon>
        <taxon>Bacillota</taxon>
        <taxon>Bacilli</taxon>
        <taxon>Bacillales</taxon>
        <taxon>Thermoactinomycetaceae</taxon>
        <taxon>Lihuaxuella</taxon>
    </lineage>
</organism>
<dbReference type="CDD" id="cd00165">
    <property type="entry name" value="S4"/>
    <property type="match status" value="1"/>
</dbReference>
<dbReference type="SUPFAM" id="SSF55174">
    <property type="entry name" value="Alpha-L RNA-binding motif"/>
    <property type="match status" value="1"/>
</dbReference>
<sequence length="172" mass="19774">MTVLNIHWRFDLETEESVTRYCPQCGRKVSFVDSSKRRHNANGKNIYQFAIYKCANDHTWNKKLDIYKAKPVLTVNDTEKELCPESVEDPTISIGELSKQGIHTLCICIQSVASPLRLDRALSTKIKDVSRTQIQKLIKQGNIQVNSQTVAAKYLLCEKDYIHFHLRDMSCL</sequence>
<evidence type="ECO:0000256" key="1">
    <source>
        <dbReference type="PROSITE-ProRule" id="PRU00182"/>
    </source>
</evidence>
<name>A0A1H8FIN9_9BACL</name>
<gene>
    <name evidence="3" type="ORF">SAMN05444955_108191</name>
</gene>
<dbReference type="Gene3D" id="3.10.290.10">
    <property type="entry name" value="RNA-binding S4 domain"/>
    <property type="match status" value="1"/>
</dbReference>